<keyword evidence="9 16" id="KW-0378">Hydrolase</keyword>
<comment type="caution">
    <text evidence="19">The sequence shown here is derived from an EMBL/GenBank/DDBJ whole genome shotgun (WGS) entry which is preliminary data.</text>
</comment>
<dbReference type="InterPro" id="IPR027421">
    <property type="entry name" value="DNA_pol_lamdba_lyase_dom_sf"/>
</dbReference>
<keyword evidence="5 16" id="KW-0540">Nuclease</keyword>
<dbReference type="SMART" id="SM00891">
    <property type="entry name" value="ERCC4"/>
    <property type="match status" value="1"/>
</dbReference>
<dbReference type="EMBL" id="JANBQF010000647">
    <property type="protein sequence ID" value="KAJ1999756.1"/>
    <property type="molecule type" value="Genomic_DNA"/>
</dbReference>
<dbReference type="Pfam" id="PF02732">
    <property type="entry name" value="ERCC4"/>
    <property type="match status" value="1"/>
</dbReference>
<dbReference type="Gene3D" id="1.10.10.10">
    <property type="entry name" value="Winged helix-like DNA-binding domain superfamily/Winged helix DNA-binding domain"/>
    <property type="match status" value="1"/>
</dbReference>
<dbReference type="OrthoDB" id="5963188at2759"/>
<dbReference type="Gene3D" id="1.10.150.110">
    <property type="entry name" value="DNA polymerase beta, N-terminal domain-like"/>
    <property type="match status" value="1"/>
</dbReference>
<comment type="cofactor">
    <cofactor evidence="1 16">
        <name>Mg(2+)</name>
        <dbReference type="ChEBI" id="CHEBI:18420"/>
    </cofactor>
</comment>
<dbReference type="GO" id="GO:0008821">
    <property type="term" value="F:crossover junction DNA endonuclease activity"/>
    <property type="evidence" value="ECO:0007669"/>
    <property type="project" value="UniProtKB-UniRule"/>
</dbReference>
<dbReference type="EC" id="3.1.22.-" evidence="16"/>
<keyword evidence="13 16" id="KW-0539">Nucleus</keyword>
<sequence>MSQGAGQGEQECANPLFLEWVNEWYDEACTRNARTQYTLKKAVASLQRYPLRMEDPQEALQLQGIGQGIVDRLAKRLAAWRQENGIPDPQPSQAVLGTEGSGDNSGERGTQSQRNLAPRIYVPRYRSGAFALLLGLFKTYCLYGPDYYIPKSELIPLSEQYADTPFHVGGSSRGGGGSRGGGALGSRGGGQGGSYGQHTAWSGIKTLESKSLVERQGGVKFCITEEGLEIAQKVVEVLRARKELPEDDAQVFDSFKHRSAGCNRRSSLSPELEGLSQPDFDDANLGIEICSSPGLASGEELEAERLPPMPRLAAAEGLRGGLRTHGGLSYGSSNSMLGRAHSSHSFVQASPSDGGHTTAIARHQSAGSNQRAASGSAFSRQSSATAAAEIELSDLVHYPKGEYDIMLIVDNREVHSVADRNLIAKELEEQGVKIEIRPLTVGDYLWIARAKPTSLLRHLPDIALDYVVERKRMDDLCASIRDGRYREQHSRIHGTGFTNVLYIVEGNDPDAVSRLGEAAVNSALSRVQVHHGFHLKRPGSFEATLKILRQTTSILRSTLSDVYAIPDRFIGQKDFSRLKQDIQARFPRISLAMTFDAYDMVSNKSGTLSVGEIYLRMLMTMRGVSACKALTIGQKFQTPRQLFEALEESENASKLIDDLVIDETRRKLGPALGKRVAEFWTADSFSTAN</sequence>
<evidence type="ECO:0000256" key="14">
    <source>
        <dbReference type="ARBA" id="ARBA00023254"/>
    </source>
</evidence>
<dbReference type="CDD" id="cd20074">
    <property type="entry name" value="XPF_nuclease_Mus81"/>
    <property type="match status" value="1"/>
</dbReference>
<dbReference type="InterPro" id="IPR011335">
    <property type="entry name" value="Restrct_endonuc-II-like"/>
</dbReference>
<dbReference type="GO" id="GO:0046872">
    <property type="term" value="F:metal ion binding"/>
    <property type="evidence" value="ECO:0007669"/>
    <property type="project" value="UniProtKB-UniRule"/>
</dbReference>
<dbReference type="InterPro" id="IPR036388">
    <property type="entry name" value="WH-like_DNA-bd_sf"/>
</dbReference>
<name>A0A9W8B8J9_9FUNG</name>
<comment type="similarity">
    <text evidence="3 16">Belongs to the XPF family.</text>
</comment>
<dbReference type="PANTHER" id="PTHR13451">
    <property type="entry name" value="CLASS II CROSSOVER JUNCTION ENDONUCLEASE MUS81"/>
    <property type="match status" value="1"/>
</dbReference>
<dbReference type="GO" id="GO:0048257">
    <property type="term" value="F:3'-flap endonuclease activity"/>
    <property type="evidence" value="ECO:0007669"/>
    <property type="project" value="TreeGrafter"/>
</dbReference>
<comment type="function">
    <text evidence="15 16">Interacts with EME1 to form a DNA structure-specific endonuclease with substrate preference for branched DNA structures with a 5'-end at the branch nick. Typical substrates include 3'-flap structures, D-loops, replication forks and nicked Holliday junctions. May be required in mitosis for the processing of stalled or collapsed replication fork intermediates. May be required in meiosis for the repair of meiosis-specific double strand breaks subsequent to single-end invasion (SEI).</text>
</comment>
<dbReference type="GO" id="GO:0031573">
    <property type="term" value="P:mitotic intra-S DNA damage checkpoint signaling"/>
    <property type="evidence" value="ECO:0007669"/>
    <property type="project" value="TreeGrafter"/>
</dbReference>
<comment type="subcellular location">
    <subcellularLocation>
        <location evidence="2 16">Nucleus</location>
    </subcellularLocation>
</comment>
<dbReference type="PANTHER" id="PTHR13451:SF0">
    <property type="entry name" value="CROSSOVER JUNCTION ENDONUCLEASE MUS81"/>
    <property type="match status" value="1"/>
</dbReference>
<keyword evidence="10 16" id="KW-0460">Magnesium</keyword>
<dbReference type="GO" id="GO:0005634">
    <property type="term" value="C:nucleus"/>
    <property type="evidence" value="ECO:0007669"/>
    <property type="project" value="UniProtKB-SubCell"/>
</dbReference>
<feature type="region of interest" description="Disordered" evidence="17">
    <location>
        <begin position="84"/>
        <end position="115"/>
    </location>
</feature>
<keyword evidence="20" id="KW-1185">Reference proteome</keyword>
<dbReference type="FunFam" id="1.10.150.110:FF:000001">
    <property type="entry name" value="Putative Crossover junction endonuclease MUS81"/>
    <property type="match status" value="1"/>
</dbReference>
<dbReference type="InterPro" id="IPR047416">
    <property type="entry name" value="XPF_nuclease_Mus81"/>
</dbReference>
<dbReference type="AlphaFoldDB" id="A0A9W8B8J9"/>
<dbReference type="Gene3D" id="1.10.150.670">
    <property type="entry name" value="Crossover junction endonuclease EME1, DNA-binding domain"/>
    <property type="match status" value="1"/>
</dbReference>
<evidence type="ECO:0000256" key="9">
    <source>
        <dbReference type="ARBA" id="ARBA00022801"/>
    </source>
</evidence>
<feature type="compositionally biased region" description="Gly residues" evidence="17">
    <location>
        <begin position="171"/>
        <end position="195"/>
    </location>
</feature>
<feature type="compositionally biased region" description="Polar residues" evidence="17">
    <location>
        <begin position="91"/>
        <end position="115"/>
    </location>
</feature>
<keyword evidence="8 16" id="KW-0227">DNA damage</keyword>
<dbReference type="CDD" id="cd21036">
    <property type="entry name" value="WH_MUS81"/>
    <property type="match status" value="1"/>
</dbReference>
<organism evidence="19 20">
    <name type="scientific">Coemansia thaxteri</name>
    <dbReference type="NCBI Taxonomy" id="2663907"/>
    <lineage>
        <taxon>Eukaryota</taxon>
        <taxon>Fungi</taxon>
        <taxon>Fungi incertae sedis</taxon>
        <taxon>Zoopagomycota</taxon>
        <taxon>Kickxellomycotina</taxon>
        <taxon>Kickxellomycetes</taxon>
        <taxon>Kickxellales</taxon>
        <taxon>Kickxellaceae</taxon>
        <taxon>Coemansia</taxon>
    </lineage>
</organism>
<evidence type="ECO:0000259" key="18">
    <source>
        <dbReference type="SMART" id="SM00891"/>
    </source>
</evidence>
<keyword evidence="6 16" id="KW-0479">Metal-binding</keyword>
<dbReference type="Proteomes" id="UP001150907">
    <property type="component" value="Unassembled WGS sequence"/>
</dbReference>
<dbReference type="InterPro" id="IPR047417">
    <property type="entry name" value="WHD_MUS81"/>
</dbReference>
<dbReference type="GO" id="GO:0000727">
    <property type="term" value="P:double-strand break repair via break-induced replication"/>
    <property type="evidence" value="ECO:0007669"/>
    <property type="project" value="UniProtKB-UniRule"/>
</dbReference>
<evidence type="ECO:0000256" key="1">
    <source>
        <dbReference type="ARBA" id="ARBA00001946"/>
    </source>
</evidence>
<evidence type="ECO:0000313" key="20">
    <source>
        <dbReference type="Proteomes" id="UP001150907"/>
    </source>
</evidence>
<evidence type="ECO:0000256" key="12">
    <source>
        <dbReference type="ARBA" id="ARBA00023204"/>
    </source>
</evidence>
<evidence type="ECO:0000256" key="15">
    <source>
        <dbReference type="ARBA" id="ARBA00058015"/>
    </source>
</evidence>
<keyword evidence="12 16" id="KW-0234">DNA repair</keyword>
<evidence type="ECO:0000256" key="6">
    <source>
        <dbReference type="ARBA" id="ARBA00022723"/>
    </source>
</evidence>
<feature type="region of interest" description="Disordered" evidence="17">
    <location>
        <begin position="168"/>
        <end position="197"/>
    </location>
</feature>
<keyword evidence="11 16" id="KW-0233">DNA recombination</keyword>
<evidence type="ECO:0000256" key="3">
    <source>
        <dbReference type="ARBA" id="ARBA00010015"/>
    </source>
</evidence>
<evidence type="ECO:0000256" key="17">
    <source>
        <dbReference type="SAM" id="MobiDB-lite"/>
    </source>
</evidence>
<evidence type="ECO:0000256" key="7">
    <source>
        <dbReference type="ARBA" id="ARBA00022759"/>
    </source>
</evidence>
<dbReference type="InterPro" id="IPR006166">
    <property type="entry name" value="ERCC4_domain"/>
</dbReference>
<dbReference type="SUPFAM" id="SSF47802">
    <property type="entry name" value="DNA polymerase beta, N-terminal domain-like"/>
    <property type="match status" value="1"/>
</dbReference>
<keyword evidence="7 16" id="KW-0255">Endonuclease</keyword>
<dbReference type="Gene3D" id="3.40.50.10130">
    <property type="match status" value="1"/>
</dbReference>
<evidence type="ECO:0000256" key="8">
    <source>
        <dbReference type="ARBA" id="ARBA00022763"/>
    </source>
</evidence>
<dbReference type="FunFam" id="3.40.50.10130:FF:000005">
    <property type="entry name" value="crossover junction endonuclease MUS81 isoform X1"/>
    <property type="match status" value="1"/>
</dbReference>
<evidence type="ECO:0000256" key="16">
    <source>
        <dbReference type="RuleBase" id="RU369042"/>
    </source>
</evidence>
<feature type="compositionally biased region" description="Polar residues" evidence="17">
    <location>
        <begin position="365"/>
        <end position="378"/>
    </location>
</feature>
<evidence type="ECO:0000256" key="2">
    <source>
        <dbReference type="ARBA" id="ARBA00004123"/>
    </source>
</evidence>
<reference evidence="19" key="1">
    <citation type="submission" date="2022-07" db="EMBL/GenBank/DDBJ databases">
        <title>Phylogenomic reconstructions and comparative analyses of Kickxellomycotina fungi.</title>
        <authorList>
            <person name="Reynolds N.K."/>
            <person name="Stajich J.E."/>
            <person name="Barry K."/>
            <person name="Grigoriev I.V."/>
            <person name="Crous P."/>
            <person name="Smith M.E."/>
        </authorList>
    </citation>
    <scope>NUCLEOTIDE SEQUENCE</scope>
    <source>
        <strain evidence="19">IMI 214461</strain>
    </source>
</reference>
<feature type="domain" description="ERCC4" evidence="18">
    <location>
        <begin position="406"/>
        <end position="508"/>
    </location>
</feature>
<protein>
    <recommendedName>
        <fullName evidence="4 16">Crossover junction endonuclease MUS81</fullName>
        <ecNumber evidence="16">3.1.22.-</ecNumber>
    </recommendedName>
</protein>
<dbReference type="SUPFAM" id="SSF52980">
    <property type="entry name" value="Restriction endonuclease-like"/>
    <property type="match status" value="1"/>
</dbReference>
<comment type="subunit">
    <text evidence="16">Interacts with EME1.</text>
</comment>
<evidence type="ECO:0000256" key="11">
    <source>
        <dbReference type="ARBA" id="ARBA00023172"/>
    </source>
</evidence>
<evidence type="ECO:0000256" key="10">
    <source>
        <dbReference type="ARBA" id="ARBA00022842"/>
    </source>
</evidence>
<evidence type="ECO:0000256" key="13">
    <source>
        <dbReference type="ARBA" id="ARBA00023242"/>
    </source>
</evidence>
<feature type="region of interest" description="Disordered" evidence="17">
    <location>
        <begin position="341"/>
        <end position="378"/>
    </location>
</feature>
<evidence type="ECO:0000313" key="19">
    <source>
        <dbReference type="EMBL" id="KAJ1999756.1"/>
    </source>
</evidence>
<evidence type="ECO:0000256" key="5">
    <source>
        <dbReference type="ARBA" id="ARBA00022722"/>
    </source>
</evidence>
<dbReference type="GO" id="GO:0031297">
    <property type="term" value="P:replication fork processing"/>
    <property type="evidence" value="ECO:0007669"/>
    <property type="project" value="UniProtKB-ARBA"/>
</dbReference>
<dbReference type="GO" id="GO:0048476">
    <property type="term" value="C:Holliday junction resolvase complex"/>
    <property type="evidence" value="ECO:0007669"/>
    <property type="project" value="UniProtKB-UniRule"/>
</dbReference>
<proteinExistence type="inferred from homology"/>
<accession>A0A9W8B8J9</accession>
<dbReference type="GO" id="GO:0003677">
    <property type="term" value="F:DNA binding"/>
    <property type="evidence" value="ECO:0007669"/>
    <property type="project" value="UniProtKB-UniRule"/>
</dbReference>
<dbReference type="InterPro" id="IPR010996">
    <property type="entry name" value="HHH_MUS81"/>
</dbReference>
<dbReference type="InterPro" id="IPR033309">
    <property type="entry name" value="Mus81"/>
</dbReference>
<evidence type="ECO:0000256" key="4">
    <source>
        <dbReference type="ARBA" id="ARBA00017114"/>
    </source>
</evidence>
<gene>
    <name evidence="19" type="primary">MUS81</name>
    <name evidence="19" type="ORF">H4R26_004928</name>
</gene>
<dbReference type="InterPro" id="IPR042530">
    <property type="entry name" value="EME1/EME2_C"/>
</dbReference>
<dbReference type="GO" id="GO:0006308">
    <property type="term" value="P:DNA catabolic process"/>
    <property type="evidence" value="ECO:0007669"/>
    <property type="project" value="UniProtKB-UniRule"/>
</dbReference>
<dbReference type="Pfam" id="PF14716">
    <property type="entry name" value="HHH_8"/>
    <property type="match status" value="1"/>
</dbReference>
<keyword evidence="14" id="KW-0469">Meiosis</keyword>
<dbReference type="GO" id="GO:0000712">
    <property type="term" value="P:resolution of meiotic recombination intermediates"/>
    <property type="evidence" value="ECO:0007669"/>
    <property type="project" value="TreeGrafter"/>
</dbReference>